<accession>A0A0H2V8D8</accession>
<protein>
    <submittedName>
        <fullName evidence="2">Uncharacterized protein</fullName>
    </submittedName>
</protein>
<organism evidence="2 3">
    <name type="scientific">Escherichia coli O6:H1 (strain CFT073 / ATCC 700928 / UPEC)</name>
    <dbReference type="NCBI Taxonomy" id="199310"/>
    <lineage>
        <taxon>Bacteria</taxon>
        <taxon>Pseudomonadati</taxon>
        <taxon>Pseudomonadota</taxon>
        <taxon>Gammaproteobacteria</taxon>
        <taxon>Enterobacterales</taxon>
        <taxon>Enterobacteriaceae</taxon>
        <taxon>Escherichia</taxon>
    </lineage>
</organism>
<sequence>MVSSDSAIGTNSAGGGARSSGVQVFHGRLSDIGILAAANHHLASFGKTAHNQQNRFLFVFDLRQTHRTTVGEIVAQNIGGTLRHIAQEFLAQWLLGPFQRDQQRFGIHFLQQTLNAAIIDIHQILEQEHLVDDFLRQLAVEFTHGGNNGFFLLRFHQVDNFGCRSHAAHFAALEILTVEQAIQYFGQFRQRGWLHAAKGGDTQHHVVAQTFIEQRQNIGGLGALQMHQNGGDNLRMLIANQIGGALRLHKVERFNTAGGIAGFENIFQQAGGTFFTQSFDQYRTQIIVGVDIQCGKLFSFLLKLRQHIG</sequence>
<dbReference type="EMBL" id="AE014075">
    <property type="protein sequence ID" value="AAN80815.1"/>
    <property type="molecule type" value="Genomic_DNA"/>
</dbReference>
<evidence type="ECO:0000313" key="2">
    <source>
        <dbReference type="EMBL" id="AAN80815.1"/>
    </source>
</evidence>
<keyword evidence="3" id="KW-1185">Reference proteome</keyword>
<proteinExistence type="predicted"/>
<reference evidence="2 3" key="1">
    <citation type="journal article" date="2002" name="Proc. Natl. Acad. Sci. U.S.A.">
        <title>Extensive mosaic structure revealed by the complete genome sequence of uropathogenic Escherichia coli.</title>
        <authorList>
            <person name="Welch R.A."/>
            <person name="Burland V."/>
            <person name="Plunkett G.III."/>
            <person name="Redford P."/>
            <person name="Roesch P."/>
            <person name="Rasko D."/>
            <person name="Buckles E.L."/>
            <person name="Liou S.R."/>
            <person name="Boutin A."/>
            <person name="Hackett J."/>
            <person name="Stroud D."/>
            <person name="Mayhew G.F."/>
            <person name="Rose D.J."/>
            <person name="Zhou S."/>
            <person name="Schwartz D.C."/>
            <person name="Perna N.T."/>
            <person name="Mobley H.L."/>
            <person name="Donnenberg M.S."/>
            <person name="Blattner F.R."/>
        </authorList>
    </citation>
    <scope>NUCLEOTIDE SEQUENCE [LARGE SCALE GENOMIC DNA]</scope>
    <source>
        <strain evidence="3">CFT073 / ATCC 700928 / UPEC</strain>
    </source>
</reference>
<dbReference type="eggNOG" id="ENOG5033PBK">
    <property type="taxonomic scope" value="Bacteria"/>
</dbReference>
<dbReference type="HOGENOM" id="CLU_899363_0_0_6"/>
<dbReference type="STRING" id="199310.c2356"/>
<feature type="region of interest" description="Disordered" evidence="1">
    <location>
        <begin position="1"/>
        <end position="20"/>
    </location>
</feature>
<evidence type="ECO:0000313" key="3">
    <source>
        <dbReference type="Proteomes" id="UP000001410"/>
    </source>
</evidence>
<name>A0A0H2V8D8_ECOL6</name>
<feature type="compositionally biased region" description="Polar residues" evidence="1">
    <location>
        <begin position="1"/>
        <end position="11"/>
    </location>
</feature>
<dbReference type="AlphaFoldDB" id="A0A0H2V8D8"/>
<dbReference type="Proteomes" id="UP000001410">
    <property type="component" value="Chromosome"/>
</dbReference>
<evidence type="ECO:0000256" key="1">
    <source>
        <dbReference type="SAM" id="MobiDB-lite"/>
    </source>
</evidence>
<dbReference type="KEGG" id="ecc:c2356"/>
<gene>
    <name evidence="2" type="ordered locus">c2356</name>
</gene>